<comment type="pathway">
    <text evidence="3 14 15">Amino-acid biosynthesis; L-leucine biosynthesis; L-leucine from 3-methyl-2-oxobutanoate: step 3/4.</text>
</comment>
<dbReference type="FunFam" id="3.40.718.10:FF:000006">
    <property type="entry name" value="3-isopropylmalate dehydrogenase"/>
    <property type="match status" value="1"/>
</dbReference>
<evidence type="ECO:0000256" key="6">
    <source>
        <dbReference type="ARBA" id="ARBA00022430"/>
    </source>
</evidence>
<dbReference type="PROSITE" id="PS00470">
    <property type="entry name" value="IDH_IMDH"/>
    <property type="match status" value="1"/>
</dbReference>
<dbReference type="SUPFAM" id="SSF53659">
    <property type="entry name" value="Isocitrate/Isopropylmalate dehydrogenase-like"/>
    <property type="match status" value="1"/>
</dbReference>
<keyword evidence="14" id="KW-0963">Cytoplasm</keyword>
<evidence type="ECO:0000259" key="16">
    <source>
        <dbReference type="SMART" id="SM01329"/>
    </source>
</evidence>
<keyword evidence="18" id="KW-1185">Reference proteome</keyword>
<feature type="site" description="Important for catalysis" evidence="14">
    <location>
        <position position="184"/>
    </location>
</feature>
<evidence type="ECO:0000256" key="9">
    <source>
        <dbReference type="ARBA" id="ARBA00022842"/>
    </source>
</evidence>
<dbReference type="OrthoDB" id="9767905at2"/>
<accession>A0A2S7JZ64</accession>
<dbReference type="InterPro" id="IPR024084">
    <property type="entry name" value="IsoPropMal-DH-like_dom"/>
</dbReference>
<dbReference type="HAMAP" id="MF_01033">
    <property type="entry name" value="LeuB_type1"/>
    <property type="match status" value="1"/>
</dbReference>
<keyword evidence="11 14" id="KW-0520">NAD</keyword>
<evidence type="ECO:0000256" key="14">
    <source>
        <dbReference type="HAMAP-Rule" id="MF_01033"/>
    </source>
</evidence>
<feature type="binding site" evidence="14">
    <location>
        <position position="241"/>
    </location>
    <ligand>
        <name>Mg(2+)</name>
        <dbReference type="ChEBI" id="CHEBI:18420"/>
    </ligand>
</feature>
<comment type="catalytic activity">
    <reaction evidence="1 14 15">
        <text>(2R,3S)-3-isopropylmalate + NAD(+) = 4-methyl-2-oxopentanoate + CO2 + NADH</text>
        <dbReference type="Rhea" id="RHEA:32271"/>
        <dbReference type="ChEBI" id="CHEBI:16526"/>
        <dbReference type="ChEBI" id="CHEBI:17865"/>
        <dbReference type="ChEBI" id="CHEBI:35121"/>
        <dbReference type="ChEBI" id="CHEBI:57540"/>
        <dbReference type="ChEBI" id="CHEBI:57945"/>
        <dbReference type="EC" id="1.1.1.85"/>
    </reaction>
</comment>
<keyword evidence="8 14" id="KW-0479">Metal-binding</keyword>
<feature type="binding site" evidence="14">
    <location>
        <position position="217"/>
    </location>
    <ligand>
        <name>substrate</name>
    </ligand>
</feature>
<reference evidence="17 18" key="1">
    <citation type="submission" date="2017-12" db="EMBL/GenBank/DDBJ databases">
        <authorList>
            <person name="Hurst M.R.H."/>
        </authorList>
    </citation>
    <scope>NUCLEOTIDE SEQUENCE [LARGE SCALE GENOMIC DNA]</scope>
    <source>
        <strain evidence="17 18">SY-3-19</strain>
    </source>
</reference>
<keyword evidence="7 14" id="KW-0028">Amino-acid biosynthesis</keyword>
<keyword evidence="12 14" id="KW-0464">Manganese</keyword>
<gene>
    <name evidence="14 17" type="primary">leuB</name>
    <name evidence="17" type="ORF">CW354_21655</name>
</gene>
<keyword evidence="9 14" id="KW-0460">Magnesium</keyword>
<comment type="subcellular location">
    <subcellularLocation>
        <location evidence="14">Cytoplasm</location>
    </subcellularLocation>
</comment>
<keyword evidence="6 14" id="KW-0432">Leucine biosynthesis</keyword>
<comment type="caution">
    <text evidence="14">Lacks conserved residue(s) required for the propagation of feature annotation.</text>
</comment>
<comment type="similarity">
    <text evidence="4 14">Belongs to the isocitrate and isopropylmalate dehydrogenases family. LeuB type 1 subfamily.</text>
</comment>
<evidence type="ECO:0000256" key="1">
    <source>
        <dbReference type="ARBA" id="ARBA00000624"/>
    </source>
</evidence>
<dbReference type="Gene3D" id="3.40.718.10">
    <property type="entry name" value="Isopropylmalate Dehydrogenase"/>
    <property type="match status" value="1"/>
</dbReference>
<evidence type="ECO:0000313" key="18">
    <source>
        <dbReference type="Proteomes" id="UP000239504"/>
    </source>
</evidence>
<evidence type="ECO:0000256" key="7">
    <source>
        <dbReference type="ARBA" id="ARBA00022605"/>
    </source>
</evidence>
<evidence type="ECO:0000256" key="10">
    <source>
        <dbReference type="ARBA" id="ARBA00023002"/>
    </source>
</evidence>
<dbReference type="NCBIfam" id="TIGR00169">
    <property type="entry name" value="leuB"/>
    <property type="match status" value="1"/>
</dbReference>
<dbReference type="GO" id="GO:0000287">
    <property type="term" value="F:magnesium ion binding"/>
    <property type="evidence" value="ECO:0007669"/>
    <property type="project" value="InterPro"/>
</dbReference>
<dbReference type="Proteomes" id="UP000239504">
    <property type="component" value="Unassembled WGS sequence"/>
</dbReference>
<dbReference type="Pfam" id="PF00180">
    <property type="entry name" value="Iso_dh"/>
    <property type="match status" value="1"/>
</dbReference>
<feature type="binding site" evidence="14">
    <location>
        <position position="94"/>
    </location>
    <ligand>
        <name>substrate</name>
    </ligand>
</feature>
<dbReference type="AlphaFoldDB" id="A0A2S7JZ64"/>
<dbReference type="EMBL" id="PJCH01000017">
    <property type="protein sequence ID" value="PQA85547.1"/>
    <property type="molecule type" value="Genomic_DNA"/>
</dbReference>
<name>A0A2S7JZ64_9PROT</name>
<feature type="binding site" evidence="14">
    <location>
        <position position="217"/>
    </location>
    <ligand>
        <name>Mg(2+)</name>
        <dbReference type="ChEBI" id="CHEBI:18420"/>
    </ligand>
</feature>
<feature type="binding site" evidence="14">
    <location>
        <begin position="275"/>
        <end position="287"/>
    </location>
    <ligand>
        <name>NAD(+)</name>
        <dbReference type="ChEBI" id="CHEBI:57540"/>
    </ligand>
</feature>
<protein>
    <recommendedName>
        <fullName evidence="14">3-isopropylmalate dehydrogenase</fullName>
        <ecNumber evidence="14">1.1.1.85</ecNumber>
    </recommendedName>
    <alternativeName>
        <fullName evidence="14">3-IPM-DH</fullName>
    </alternativeName>
    <alternativeName>
        <fullName evidence="14">Beta-IPM dehydrogenase</fullName>
        <shortName evidence="14">IMDH</shortName>
    </alternativeName>
</protein>
<evidence type="ECO:0000256" key="4">
    <source>
        <dbReference type="ARBA" id="ARBA00008319"/>
    </source>
</evidence>
<comment type="cofactor">
    <cofactor evidence="14 15">
        <name>Mg(2+)</name>
        <dbReference type="ChEBI" id="CHEBI:18420"/>
    </cofactor>
    <cofactor evidence="14 15">
        <name>Mn(2+)</name>
        <dbReference type="ChEBI" id="CHEBI:29035"/>
    </cofactor>
    <text evidence="14 15">Binds 1 Mg(2+) or Mn(2+) ion per subunit.</text>
</comment>
<comment type="subunit">
    <text evidence="5 14 15">Homodimer.</text>
</comment>
<proteinExistence type="inferred from homology"/>
<evidence type="ECO:0000256" key="12">
    <source>
        <dbReference type="ARBA" id="ARBA00023211"/>
    </source>
</evidence>
<dbReference type="SMART" id="SM01329">
    <property type="entry name" value="Iso_dh"/>
    <property type="match status" value="1"/>
</dbReference>
<feature type="binding site" evidence="14">
    <location>
        <position position="245"/>
    </location>
    <ligand>
        <name>Mg(2+)</name>
        <dbReference type="ChEBI" id="CHEBI:18420"/>
    </ligand>
</feature>
<evidence type="ECO:0000256" key="3">
    <source>
        <dbReference type="ARBA" id="ARBA00004762"/>
    </source>
</evidence>
<dbReference type="RefSeq" id="WP_104832187.1">
    <property type="nucleotide sequence ID" value="NZ_PJCH01000017.1"/>
</dbReference>
<evidence type="ECO:0000313" key="17">
    <source>
        <dbReference type="EMBL" id="PQA85547.1"/>
    </source>
</evidence>
<dbReference type="GO" id="GO:0051287">
    <property type="term" value="F:NAD binding"/>
    <property type="evidence" value="ECO:0007669"/>
    <property type="project" value="InterPro"/>
</dbReference>
<feature type="binding site" evidence="14">
    <location>
        <position position="132"/>
    </location>
    <ligand>
        <name>substrate</name>
    </ligand>
</feature>
<dbReference type="PANTHER" id="PTHR42979">
    <property type="entry name" value="3-ISOPROPYLMALATE DEHYDROGENASE"/>
    <property type="match status" value="1"/>
</dbReference>
<feature type="domain" description="Isopropylmalate dehydrogenase-like" evidence="16">
    <location>
        <begin position="4"/>
        <end position="342"/>
    </location>
</feature>
<dbReference type="GO" id="GO:0009098">
    <property type="term" value="P:L-leucine biosynthetic process"/>
    <property type="evidence" value="ECO:0007669"/>
    <property type="project" value="UniProtKB-UniRule"/>
</dbReference>
<comment type="caution">
    <text evidence="17">The sequence shown here is derived from an EMBL/GenBank/DDBJ whole genome shotgun (WGS) entry which is preliminary data.</text>
</comment>
<dbReference type="GO" id="GO:0005829">
    <property type="term" value="C:cytosol"/>
    <property type="evidence" value="ECO:0007669"/>
    <property type="project" value="TreeGrafter"/>
</dbReference>
<evidence type="ECO:0000256" key="13">
    <source>
        <dbReference type="ARBA" id="ARBA00023304"/>
    </source>
</evidence>
<evidence type="ECO:0000256" key="15">
    <source>
        <dbReference type="RuleBase" id="RU004445"/>
    </source>
</evidence>
<organism evidence="17 18">
    <name type="scientific">Hyphococcus luteus</name>
    <dbReference type="NCBI Taxonomy" id="2058213"/>
    <lineage>
        <taxon>Bacteria</taxon>
        <taxon>Pseudomonadati</taxon>
        <taxon>Pseudomonadota</taxon>
        <taxon>Alphaproteobacteria</taxon>
        <taxon>Parvularculales</taxon>
        <taxon>Parvularculaceae</taxon>
        <taxon>Hyphococcus</taxon>
    </lineage>
</organism>
<sequence length="346" mass="36179">MASKIAFLPGDGVGPEVANAAKKVLDAAAKKHELSLEYADCFFGGAAIDAMGDPFPAETKEACLSADAIFLGAIGGPKWDGAKKRPEAGLLEMRKALGVFANLRPVSVAPGMEQLSPLREERAKGVDLLIVRELTGGLYFGERTEGYDLATDQCLYTKDEVTRVARIAFEAAKKRGGRVASVDKANVLATSRLWRSAVKELHEAEYKDVELTHVLVDAMAMKLIQAPAEFDVILTENLFGDILSDEASVLSGSIGLAPSASLGEGPRGLYEPIHGSAPDIAGQGKANPAGAIMSAAMLLRYSLGESAAADNIEAAVSKALASGRGTGDIGGEDDTASFTDAVVELI</sequence>
<dbReference type="EC" id="1.1.1.85" evidence="14"/>
<dbReference type="GO" id="GO:0003862">
    <property type="term" value="F:3-isopropylmalate dehydrogenase activity"/>
    <property type="evidence" value="ECO:0007669"/>
    <property type="project" value="UniProtKB-UniRule"/>
</dbReference>
<evidence type="ECO:0000256" key="5">
    <source>
        <dbReference type="ARBA" id="ARBA00011738"/>
    </source>
</evidence>
<feature type="site" description="Important for catalysis" evidence="14">
    <location>
        <position position="139"/>
    </location>
</feature>
<dbReference type="UniPathway" id="UPA00048">
    <property type="reaction ID" value="UER00072"/>
</dbReference>
<evidence type="ECO:0000256" key="8">
    <source>
        <dbReference type="ARBA" id="ARBA00022723"/>
    </source>
</evidence>
<keyword evidence="13 14" id="KW-0100">Branched-chain amino acid biosynthesis</keyword>
<comment type="cofactor">
    <cofactor evidence="2">
        <name>Mn(2+)</name>
        <dbReference type="ChEBI" id="CHEBI:29035"/>
    </cofactor>
</comment>
<keyword evidence="10 14" id="KW-0560">Oxidoreductase</keyword>
<evidence type="ECO:0000256" key="2">
    <source>
        <dbReference type="ARBA" id="ARBA00001936"/>
    </source>
</evidence>
<feature type="binding site" evidence="14">
    <location>
        <position position="104"/>
    </location>
    <ligand>
        <name>substrate</name>
    </ligand>
</feature>
<comment type="function">
    <text evidence="14 15">Catalyzes the oxidation of 3-carboxy-2-hydroxy-4-methylpentanoate (3-isopropylmalate) to 3-carboxy-4-methyl-2-oxopentanoate. The product decarboxylates to 4-methyl-2 oxopentanoate.</text>
</comment>
<dbReference type="InterPro" id="IPR019818">
    <property type="entry name" value="IsoCit/isopropylmalate_DH_CS"/>
</dbReference>
<evidence type="ECO:0000256" key="11">
    <source>
        <dbReference type="ARBA" id="ARBA00023027"/>
    </source>
</evidence>
<dbReference type="PANTHER" id="PTHR42979:SF1">
    <property type="entry name" value="3-ISOPROPYLMALATE DEHYDROGENASE"/>
    <property type="match status" value="1"/>
</dbReference>
<dbReference type="InterPro" id="IPR004429">
    <property type="entry name" value="Isopropylmalate_DH"/>
</dbReference>